<protein>
    <submittedName>
        <fullName evidence="2">Uncharacterized protein</fullName>
    </submittedName>
</protein>
<evidence type="ECO:0000313" key="2">
    <source>
        <dbReference type="EMBL" id="CAL1361622.1"/>
    </source>
</evidence>
<feature type="compositionally biased region" description="Gly residues" evidence="1">
    <location>
        <begin position="111"/>
        <end position="121"/>
    </location>
</feature>
<dbReference type="PANTHER" id="PTHR33052">
    <property type="entry name" value="DUF4228 DOMAIN PROTEIN-RELATED"/>
    <property type="match status" value="1"/>
</dbReference>
<dbReference type="Pfam" id="PF14009">
    <property type="entry name" value="PADRE"/>
    <property type="match status" value="1"/>
</dbReference>
<dbReference type="EMBL" id="OZ034814">
    <property type="protein sequence ID" value="CAL1361622.1"/>
    <property type="molecule type" value="Genomic_DNA"/>
</dbReference>
<accession>A0AAV2D0D6</accession>
<dbReference type="InterPro" id="IPR025322">
    <property type="entry name" value="PADRE_dom"/>
</dbReference>
<feature type="region of interest" description="Disordered" evidence="1">
    <location>
        <begin position="100"/>
        <end position="127"/>
    </location>
</feature>
<evidence type="ECO:0000256" key="1">
    <source>
        <dbReference type="SAM" id="MobiDB-lite"/>
    </source>
</evidence>
<reference evidence="2 3" key="1">
    <citation type="submission" date="2024-04" db="EMBL/GenBank/DDBJ databases">
        <authorList>
            <person name="Fracassetti M."/>
        </authorList>
    </citation>
    <scope>NUCLEOTIDE SEQUENCE [LARGE SCALE GENOMIC DNA]</scope>
</reference>
<sequence>MQSLRNIRSKKKNKSRTLDEEPGILKLVHPGCHVEIHRQPISASQVLKKNPRHSVARPDVFSNPWLVVRPDAILHPGRVFLIVPNSTLYQLLKSRRERREFSPHPDYYQLGRGGKGNGGGLLPEPEMVASNVNGSFEKEEREDHETDSPQIRLSSSFYHRNARVSPGIPDEASADFGFDFGRARRDGQVAKLKPCLRNPESGRRLLGLRVTFNLPRREG</sequence>
<dbReference type="Proteomes" id="UP001497516">
    <property type="component" value="Chromosome 10"/>
</dbReference>
<organism evidence="2 3">
    <name type="scientific">Linum trigynum</name>
    <dbReference type="NCBI Taxonomy" id="586398"/>
    <lineage>
        <taxon>Eukaryota</taxon>
        <taxon>Viridiplantae</taxon>
        <taxon>Streptophyta</taxon>
        <taxon>Embryophyta</taxon>
        <taxon>Tracheophyta</taxon>
        <taxon>Spermatophyta</taxon>
        <taxon>Magnoliopsida</taxon>
        <taxon>eudicotyledons</taxon>
        <taxon>Gunneridae</taxon>
        <taxon>Pentapetalae</taxon>
        <taxon>rosids</taxon>
        <taxon>fabids</taxon>
        <taxon>Malpighiales</taxon>
        <taxon>Linaceae</taxon>
        <taxon>Linum</taxon>
    </lineage>
</organism>
<proteinExistence type="predicted"/>
<dbReference type="AlphaFoldDB" id="A0AAV2D0D6"/>
<keyword evidence="3" id="KW-1185">Reference proteome</keyword>
<gene>
    <name evidence="2" type="ORF">LTRI10_LOCUS8989</name>
</gene>
<name>A0AAV2D0D6_9ROSI</name>
<evidence type="ECO:0000313" key="3">
    <source>
        <dbReference type="Proteomes" id="UP001497516"/>
    </source>
</evidence>
<feature type="region of interest" description="Disordered" evidence="1">
    <location>
        <begin position="1"/>
        <end position="21"/>
    </location>
</feature>